<comment type="caution">
    <text evidence="1">The sequence shown here is derived from an EMBL/GenBank/DDBJ whole genome shotgun (WGS) entry which is preliminary data.</text>
</comment>
<proteinExistence type="predicted"/>
<dbReference type="PANTHER" id="PTHR47510:SF3">
    <property type="entry name" value="ENDO_EXONUCLEASE_PHOSPHATASE DOMAIN-CONTAINING PROTEIN"/>
    <property type="match status" value="1"/>
</dbReference>
<dbReference type="AlphaFoldDB" id="A0A6S7HR07"/>
<evidence type="ECO:0000313" key="1">
    <source>
        <dbReference type="EMBL" id="CAB4007436.1"/>
    </source>
</evidence>
<evidence type="ECO:0000313" key="2">
    <source>
        <dbReference type="Proteomes" id="UP001152795"/>
    </source>
</evidence>
<gene>
    <name evidence="1" type="ORF">PACLA_8A026363</name>
</gene>
<dbReference type="EMBL" id="CACRXK020005798">
    <property type="protein sequence ID" value="CAB4007436.1"/>
    <property type="molecule type" value="Genomic_DNA"/>
</dbReference>
<reference evidence="1" key="1">
    <citation type="submission" date="2020-04" db="EMBL/GenBank/DDBJ databases">
        <authorList>
            <person name="Alioto T."/>
            <person name="Alioto T."/>
            <person name="Gomez Garrido J."/>
        </authorList>
    </citation>
    <scope>NUCLEOTIDE SEQUENCE</scope>
    <source>
        <strain evidence="1">A484AB</strain>
    </source>
</reference>
<protein>
    <submittedName>
        <fullName evidence="1">Uncharacterized protein</fullName>
    </submittedName>
</protein>
<dbReference type="PANTHER" id="PTHR47510">
    <property type="entry name" value="REVERSE TRANSCRIPTASE DOMAIN-CONTAINING PROTEIN"/>
    <property type="match status" value="1"/>
</dbReference>
<keyword evidence="2" id="KW-1185">Reference proteome</keyword>
<dbReference type="OrthoDB" id="2717295at2759"/>
<dbReference type="Proteomes" id="UP001152795">
    <property type="component" value="Unassembled WGS sequence"/>
</dbReference>
<organism evidence="1 2">
    <name type="scientific">Paramuricea clavata</name>
    <name type="common">Red gorgonian</name>
    <name type="synonym">Violescent sea-whip</name>
    <dbReference type="NCBI Taxonomy" id="317549"/>
    <lineage>
        <taxon>Eukaryota</taxon>
        <taxon>Metazoa</taxon>
        <taxon>Cnidaria</taxon>
        <taxon>Anthozoa</taxon>
        <taxon>Octocorallia</taxon>
        <taxon>Malacalcyonacea</taxon>
        <taxon>Plexauridae</taxon>
        <taxon>Paramuricea</taxon>
    </lineage>
</organism>
<name>A0A6S7HR07_PARCT</name>
<accession>A0A6S7HR07</accession>
<sequence length="348" mass="39653">MRADRAAQKICQIFVFVLMGSYPFAGKRRKTDTAKKLYLKDQLLMNLVGESTSLLVTEDSYEAMETNEAALSQKSNKVKLVRQVHILLMVLPEKRKCRKHLRFSVNKEEKCNEKKALSTLRKFLSKQIVDKKRGKGRRYSPALKVFLSSIKTESTQATYYMNAFNQYESNPKEMWKKISDLTNKKTKSTNISEIKEDGVMLTDPTEVANSFNKFFSEIGPDLSDKLPEPDYLPESYVNPINSEFYFQTITETEVFKLLTTLKTSKATGHDRISAKLLKDSADVITKTLTQIFNKSVLLGKFPDDMKVAIISSIYKTGSKTETTNYRPVSVLSVVAKIFEIFEIYLAAA</sequence>